<keyword evidence="2" id="KW-1185">Reference proteome</keyword>
<dbReference type="InterPro" id="IPR025578">
    <property type="entry name" value="DUF4359"/>
</dbReference>
<comment type="caution">
    <text evidence="1">The sequence shown here is derived from an EMBL/GenBank/DDBJ whole genome shotgun (WGS) entry which is preliminary data.</text>
</comment>
<proteinExistence type="predicted"/>
<gene>
    <name evidence="1" type="ORF">JX360_01070</name>
</gene>
<accession>A0ABT0C6T9</accession>
<dbReference type="Proteomes" id="UP000830835">
    <property type="component" value="Unassembled WGS sequence"/>
</dbReference>
<reference evidence="1" key="1">
    <citation type="submission" date="2021-02" db="EMBL/GenBank/DDBJ databases">
        <title>The CRISPR/cas machinery reduction and long-range gene transfer in the hot spring cyanobacterium Synechococcus.</title>
        <authorList>
            <person name="Dvorak P."/>
            <person name="Jahodarova E."/>
            <person name="Hasler P."/>
            <person name="Poulickova A."/>
        </authorList>
    </citation>
    <scope>NUCLEOTIDE SEQUENCE</scope>
    <source>
        <strain evidence="1">Rupite</strain>
    </source>
</reference>
<organism evidence="1 2">
    <name type="scientific">Thermostichus vulcanus str. 'Rupite'</name>
    <dbReference type="NCBI Taxonomy" id="2813851"/>
    <lineage>
        <taxon>Bacteria</taxon>
        <taxon>Bacillati</taxon>
        <taxon>Cyanobacteriota</taxon>
        <taxon>Cyanophyceae</taxon>
        <taxon>Thermostichales</taxon>
        <taxon>Thermostichaceae</taxon>
        <taxon>Thermostichus</taxon>
    </lineage>
</organism>
<dbReference type="Pfam" id="PF14271">
    <property type="entry name" value="DUF4359"/>
    <property type="match status" value="1"/>
</dbReference>
<name>A0ABT0C6T9_THEVL</name>
<evidence type="ECO:0000313" key="2">
    <source>
        <dbReference type="Proteomes" id="UP000830835"/>
    </source>
</evidence>
<protein>
    <submittedName>
        <fullName evidence="1">DUF4359 domain-containing protein</fullName>
    </submittedName>
</protein>
<dbReference type="EMBL" id="JAFIRA010000001">
    <property type="protein sequence ID" value="MCJ2541508.1"/>
    <property type="molecule type" value="Genomic_DNA"/>
</dbReference>
<sequence>MLNRLSLLSGFILAAGITTLVLTNPTLEEYGAYAGEQLAAYVTQEYCAQIPAFLNSLIGECQALVQELQPELKALFIRQTRRQNFGIFSLYTTDLSLLNLGPLGGSLPTYRFATLAGAGRFYTYEIVEIRETP</sequence>
<evidence type="ECO:0000313" key="1">
    <source>
        <dbReference type="EMBL" id="MCJ2541508.1"/>
    </source>
</evidence>